<evidence type="ECO:0000256" key="3">
    <source>
        <dbReference type="ARBA" id="ARBA00012251"/>
    </source>
</evidence>
<dbReference type="InterPro" id="IPR045840">
    <property type="entry name" value="Ariadne"/>
</dbReference>
<proteinExistence type="predicted"/>
<dbReference type="FunFam" id="3.30.40.10:FF:000019">
    <property type="entry name" value="RBR-type E3 ubiquitin transferase"/>
    <property type="match status" value="1"/>
</dbReference>
<dbReference type="SMART" id="SM00647">
    <property type="entry name" value="IBR"/>
    <property type="match status" value="2"/>
</dbReference>
<evidence type="ECO:0000256" key="6">
    <source>
        <dbReference type="ARBA" id="ARBA00022737"/>
    </source>
</evidence>
<keyword evidence="14" id="KW-1185">Reference proteome</keyword>
<keyword evidence="5" id="KW-0479">Metal-binding</keyword>
<dbReference type="PROSITE" id="PS51873">
    <property type="entry name" value="TRIAD"/>
    <property type="match status" value="1"/>
</dbReference>
<feature type="region of interest" description="Disordered" evidence="11">
    <location>
        <begin position="581"/>
        <end position="619"/>
    </location>
</feature>
<feature type="domain" description="RING-type" evidence="12">
    <location>
        <begin position="182"/>
        <end position="395"/>
    </location>
</feature>
<evidence type="ECO:0000256" key="7">
    <source>
        <dbReference type="ARBA" id="ARBA00022771"/>
    </source>
</evidence>
<organism evidence="13 14">
    <name type="scientific">Symbiochloris irregularis</name>
    <dbReference type="NCBI Taxonomy" id="706552"/>
    <lineage>
        <taxon>Eukaryota</taxon>
        <taxon>Viridiplantae</taxon>
        <taxon>Chlorophyta</taxon>
        <taxon>core chlorophytes</taxon>
        <taxon>Trebouxiophyceae</taxon>
        <taxon>Trebouxiales</taxon>
        <taxon>Trebouxiaceae</taxon>
        <taxon>Symbiochloris</taxon>
    </lineage>
</organism>
<dbReference type="InterPro" id="IPR048962">
    <property type="entry name" value="ARIH1-like_UBL"/>
</dbReference>
<gene>
    <name evidence="13" type="ORF">WJX73_007969</name>
</gene>
<reference evidence="13 14" key="1">
    <citation type="journal article" date="2024" name="Nat. Commun.">
        <title>Phylogenomics reveals the evolutionary origins of lichenization in chlorophyte algae.</title>
        <authorList>
            <person name="Puginier C."/>
            <person name="Libourel C."/>
            <person name="Otte J."/>
            <person name="Skaloud P."/>
            <person name="Haon M."/>
            <person name="Grisel S."/>
            <person name="Petersen M."/>
            <person name="Berrin J.G."/>
            <person name="Delaux P.M."/>
            <person name="Dal Grande F."/>
            <person name="Keller J."/>
        </authorList>
    </citation>
    <scope>NUCLEOTIDE SEQUENCE [LARGE SCALE GENOMIC DNA]</scope>
    <source>
        <strain evidence="13 14">SAG 2036</strain>
    </source>
</reference>
<feature type="coiled-coil region" evidence="10">
    <location>
        <begin position="487"/>
        <end position="519"/>
    </location>
</feature>
<dbReference type="GO" id="GO:0008270">
    <property type="term" value="F:zinc ion binding"/>
    <property type="evidence" value="ECO:0007669"/>
    <property type="project" value="UniProtKB-KW"/>
</dbReference>
<protein>
    <recommendedName>
        <fullName evidence="3">RBR-type E3 ubiquitin transferase</fullName>
        <ecNumber evidence="3">2.3.2.31</ecNumber>
    </recommendedName>
</protein>
<dbReference type="SUPFAM" id="SSF57850">
    <property type="entry name" value="RING/U-box"/>
    <property type="match status" value="3"/>
</dbReference>
<comment type="catalytic activity">
    <reaction evidence="1">
        <text>[E2 ubiquitin-conjugating enzyme]-S-ubiquitinyl-L-cysteine + [acceptor protein]-L-lysine = [E2 ubiquitin-conjugating enzyme]-L-cysteine + [acceptor protein]-N(6)-ubiquitinyl-L-lysine.</text>
        <dbReference type="EC" id="2.3.2.31"/>
    </reaction>
</comment>
<dbReference type="CDD" id="cd20346">
    <property type="entry name" value="BRcat_RBR_ANKIB1"/>
    <property type="match status" value="1"/>
</dbReference>
<accession>A0AAW1PEK0</accession>
<dbReference type="Pfam" id="PF21235">
    <property type="entry name" value="UBA_ARI1"/>
    <property type="match status" value="1"/>
</dbReference>
<evidence type="ECO:0000256" key="4">
    <source>
        <dbReference type="ARBA" id="ARBA00022679"/>
    </source>
</evidence>
<evidence type="ECO:0000259" key="12">
    <source>
        <dbReference type="PROSITE" id="PS51873"/>
    </source>
</evidence>
<dbReference type="Gene3D" id="3.30.40.10">
    <property type="entry name" value="Zinc/RING finger domain, C3HC4 (zinc finger)"/>
    <property type="match status" value="1"/>
</dbReference>
<dbReference type="Pfam" id="PF26200">
    <property type="entry name" value="Rcat_RNF216"/>
    <property type="match status" value="1"/>
</dbReference>
<sequence>MEVDDVLADNAALQCMPSDLPLLLDLGCRLSAAKAARASYTHSTAIGALDAGPSALPLSHKMLSDSCYSEESDLESDASTDQEVAFESLDSKEENAQGESTAWTVLEAADLARVQDEALAGVMNILGCSASKARALLIYFKWNKEALFGVLADRGEEHVCRIAGCTSQEQHDAAAETSGLQGNILCNICFCDTEPDDATAMECGHAFCNDCWCQHLKIQIQDGRARRLPCMQPRCGVYCDENKVKRLLEGQDDVLLKYAHSLAESWVDDNASVRWCPSVPCCGRAISVAEDVHCQPECRCGMRFCFACGDEPHSPCTCSMWKEWRKKCIDDSETLNWIAANSKPCPKCAKAVEKNGGCNLVVCKCGQSFCWLCGQGTGVRHTWTNIEGHTCGKYKDDAEAKISEAARNIKRFQHYQQRWEANVSSIKLEDKLRSKVAATIDQLEAKSARVDHAWLTQALDQLCDARRILGYSYAFAFYMFGNEHFAAEKAAQEINELHKDLFEDQQQMLQAEVEKLADQVATPPEQLLADRDDHLRLQVINCAVGIDRRFWKMFDVIENDLLGPLQSASAYIAPYKGRSTLRAGQAPADPPSTQETVKSPSFLSKGIRDAFRRAKRTRE</sequence>
<evidence type="ECO:0000256" key="9">
    <source>
        <dbReference type="ARBA" id="ARBA00022833"/>
    </source>
</evidence>
<comment type="function">
    <text evidence="2">Might act as an E3 ubiquitin-protein ligase, or as part of E3 complex, which accepts ubiquitin from specific E2 ubiquitin-conjugating enzymes and then transfers it to substrates.</text>
</comment>
<dbReference type="EMBL" id="JALJOQ010000037">
    <property type="protein sequence ID" value="KAK9806532.1"/>
    <property type="molecule type" value="Genomic_DNA"/>
</dbReference>
<name>A0AAW1PEK0_9CHLO</name>
<dbReference type="CDD" id="cd22586">
    <property type="entry name" value="Rcat_RBR_ARI1-like"/>
    <property type="match status" value="1"/>
</dbReference>
<dbReference type="AlphaFoldDB" id="A0AAW1PEK0"/>
<keyword evidence="8" id="KW-0833">Ubl conjugation pathway</keyword>
<dbReference type="Gene3D" id="1.20.120.1750">
    <property type="match status" value="1"/>
</dbReference>
<dbReference type="CDD" id="cd16773">
    <property type="entry name" value="RING-HC_RBR_TRIAD1"/>
    <property type="match status" value="1"/>
</dbReference>
<dbReference type="InterPro" id="IPR002867">
    <property type="entry name" value="IBR_dom"/>
</dbReference>
<dbReference type="EC" id="2.3.2.31" evidence="3"/>
<dbReference type="Proteomes" id="UP001465755">
    <property type="component" value="Unassembled WGS sequence"/>
</dbReference>
<evidence type="ECO:0000313" key="13">
    <source>
        <dbReference type="EMBL" id="KAK9806532.1"/>
    </source>
</evidence>
<evidence type="ECO:0000256" key="2">
    <source>
        <dbReference type="ARBA" id="ARBA00003976"/>
    </source>
</evidence>
<evidence type="ECO:0000256" key="8">
    <source>
        <dbReference type="ARBA" id="ARBA00022786"/>
    </source>
</evidence>
<evidence type="ECO:0000313" key="14">
    <source>
        <dbReference type="Proteomes" id="UP001465755"/>
    </source>
</evidence>
<evidence type="ECO:0000256" key="1">
    <source>
        <dbReference type="ARBA" id="ARBA00001798"/>
    </source>
</evidence>
<dbReference type="GO" id="GO:0016567">
    <property type="term" value="P:protein ubiquitination"/>
    <property type="evidence" value="ECO:0007669"/>
    <property type="project" value="InterPro"/>
</dbReference>
<dbReference type="GO" id="GO:0061630">
    <property type="term" value="F:ubiquitin protein ligase activity"/>
    <property type="evidence" value="ECO:0007669"/>
    <property type="project" value="UniProtKB-EC"/>
</dbReference>
<keyword evidence="6" id="KW-0677">Repeat</keyword>
<feature type="compositionally biased region" description="Polar residues" evidence="11">
    <location>
        <begin position="591"/>
        <end position="602"/>
    </location>
</feature>
<dbReference type="Pfam" id="PF01485">
    <property type="entry name" value="IBR"/>
    <property type="match status" value="1"/>
</dbReference>
<keyword evidence="9" id="KW-0862">Zinc</keyword>
<evidence type="ECO:0000256" key="11">
    <source>
        <dbReference type="SAM" id="MobiDB-lite"/>
    </source>
</evidence>
<dbReference type="InterPro" id="IPR013083">
    <property type="entry name" value="Znf_RING/FYVE/PHD"/>
</dbReference>
<dbReference type="InterPro" id="IPR031127">
    <property type="entry name" value="E3_UB_ligase_RBR"/>
</dbReference>
<keyword evidence="7" id="KW-0863">Zinc-finger</keyword>
<comment type="caution">
    <text evidence="13">The sequence shown here is derived from an EMBL/GenBank/DDBJ whole genome shotgun (WGS) entry which is preliminary data.</text>
</comment>
<evidence type="ECO:0000256" key="5">
    <source>
        <dbReference type="ARBA" id="ARBA00022723"/>
    </source>
</evidence>
<dbReference type="PANTHER" id="PTHR11685">
    <property type="entry name" value="RBR FAMILY RING FINGER AND IBR DOMAIN-CONTAINING"/>
    <property type="match status" value="1"/>
</dbReference>
<evidence type="ECO:0000256" key="10">
    <source>
        <dbReference type="SAM" id="Coils"/>
    </source>
</evidence>
<keyword evidence="4" id="KW-0808">Transferase</keyword>
<dbReference type="Pfam" id="PF19422">
    <property type="entry name" value="Ariadne"/>
    <property type="match status" value="1"/>
</dbReference>
<dbReference type="InterPro" id="IPR044066">
    <property type="entry name" value="TRIAD_supradom"/>
</dbReference>
<keyword evidence="10" id="KW-0175">Coiled coil</keyword>